<dbReference type="AlphaFoldDB" id="A0A7Y4P3J1"/>
<keyword evidence="4" id="KW-1185">Reference proteome</keyword>
<dbReference type="EMBL" id="JACHKF010000001">
    <property type="protein sequence ID" value="MBB6566108.1"/>
    <property type="molecule type" value="Genomic_DNA"/>
</dbReference>
<dbReference type="PANTHER" id="PTHR43510:SF1">
    <property type="entry name" value="AMINOTRANSFERASE FUNCTION, HYPOTHETICAL (EUROFUNG)"/>
    <property type="match status" value="1"/>
</dbReference>
<reference evidence="3 4" key="1">
    <citation type="submission" date="2020-05" db="EMBL/GenBank/DDBJ databases">
        <title>Genome sequence of Kribbella sandramycini ATCC 39419.</title>
        <authorList>
            <person name="Maclea K.S."/>
            <person name="Fair J.L."/>
        </authorList>
    </citation>
    <scope>NUCLEOTIDE SEQUENCE [LARGE SCALE GENOMIC DNA]</scope>
    <source>
        <strain evidence="3 4">ATCC 39419</strain>
    </source>
</reference>
<dbReference type="Gene3D" id="3.40.640.10">
    <property type="entry name" value="Type I PLP-dependent aspartate aminotransferase-like (Major domain)"/>
    <property type="match status" value="1"/>
</dbReference>
<evidence type="ECO:0000313" key="4">
    <source>
        <dbReference type="Proteomes" id="UP000534306"/>
    </source>
</evidence>
<accession>A0A7Y4P3J1</accession>
<dbReference type="InterPro" id="IPR004839">
    <property type="entry name" value="Aminotransferase_I/II_large"/>
</dbReference>
<gene>
    <name evidence="2" type="ORF">HNR71_001745</name>
    <name evidence="3" type="ORF">HPO96_33155</name>
</gene>
<dbReference type="SUPFAM" id="SSF53383">
    <property type="entry name" value="PLP-dependent transferases"/>
    <property type="match status" value="1"/>
</dbReference>
<evidence type="ECO:0000313" key="3">
    <source>
        <dbReference type="EMBL" id="NOL45108.1"/>
    </source>
</evidence>
<protein>
    <submittedName>
        <fullName evidence="2">Aspartate/methionine/tyrosine aminotransferase</fullName>
    </submittedName>
    <submittedName>
        <fullName evidence="3">Pyridoxal phosphate-dependent aminotransferase</fullName>
    </submittedName>
</protein>
<dbReference type="Gene3D" id="3.90.1150.10">
    <property type="entry name" value="Aspartate Aminotransferase, domain 1"/>
    <property type="match status" value="1"/>
</dbReference>
<keyword evidence="3" id="KW-0808">Transferase</keyword>
<dbReference type="Proteomes" id="UP000553957">
    <property type="component" value="Unassembled WGS sequence"/>
</dbReference>
<evidence type="ECO:0000313" key="5">
    <source>
        <dbReference type="Proteomes" id="UP000553957"/>
    </source>
</evidence>
<dbReference type="InterPro" id="IPR015422">
    <property type="entry name" value="PyrdxlP-dep_Trfase_small"/>
</dbReference>
<dbReference type="RefSeq" id="WP_171678342.1">
    <property type="nucleotide sequence ID" value="NZ_BAAAGT010000001.1"/>
</dbReference>
<sequence length="370" mass="39402">MPTFPANPLQSLSEIHPRYDLGESYGPELRLADLLTPELGDLPLGYGTAQGDPALRAAIAAQYDVEPDQVVVTIGAQHAIFLLSFLLADPGSQVITTAPLFPLARNVCETIGADVEVIPLSFDSGYQVRADDVRARLTPDTKLVSLASPQNPSGVAVPLPVLREISTAMATVCPEAVLLVDDTYRVAAYGDDSAAQSALVLGPKVVTTASLSKCHGSAGLRAGWVISTDPELVQRLTTAKFSTVVSGSPVTEALAVRVFELQDGILAERRQRLADGLAATAAWVQENAELVEWVRPDAGALCCIRLRPQLDLDRFRSAAAGLGVRLADGEWFTDEPRVFRLGFGYLPPVEFKAALEALTTALHKAVVAPD</sequence>
<evidence type="ECO:0000313" key="2">
    <source>
        <dbReference type="EMBL" id="MBB6566108.1"/>
    </source>
</evidence>
<dbReference type="Proteomes" id="UP000534306">
    <property type="component" value="Unassembled WGS sequence"/>
</dbReference>
<dbReference type="InterPro" id="IPR015421">
    <property type="entry name" value="PyrdxlP-dep_Trfase_major"/>
</dbReference>
<keyword evidence="3" id="KW-0032">Aminotransferase</keyword>
<comment type="caution">
    <text evidence="3">The sequence shown here is derived from an EMBL/GenBank/DDBJ whole genome shotgun (WGS) entry which is preliminary data.</text>
</comment>
<name>A0A7Y4P3J1_9ACTN</name>
<proteinExistence type="predicted"/>
<dbReference type="Pfam" id="PF00155">
    <property type="entry name" value="Aminotran_1_2"/>
    <property type="match status" value="1"/>
</dbReference>
<dbReference type="GO" id="GO:0030170">
    <property type="term" value="F:pyridoxal phosphate binding"/>
    <property type="evidence" value="ECO:0007669"/>
    <property type="project" value="InterPro"/>
</dbReference>
<feature type="domain" description="Aminotransferase class I/classII large" evidence="1">
    <location>
        <begin position="45"/>
        <end position="358"/>
    </location>
</feature>
<organism evidence="3 4">
    <name type="scientific">Kribbella sandramycini</name>
    <dbReference type="NCBI Taxonomy" id="60450"/>
    <lineage>
        <taxon>Bacteria</taxon>
        <taxon>Bacillati</taxon>
        <taxon>Actinomycetota</taxon>
        <taxon>Actinomycetes</taxon>
        <taxon>Propionibacteriales</taxon>
        <taxon>Kribbellaceae</taxon>
        <taxon>Kribbella</taxon>
    </lineage>
</organism>
<dbReference type="GO" id="GO:0008483">
    <property type="term" value="F:transaminase activity"/>
    <property type="evidence" value="ECO:0007669"/>
    <property type="project" value="UniProtKB-KW"/>
</dbReference>
<evidence type="ECO:0000259" key="1">
    <source>
        <dbReference type="Pfam" id="PF00155"/>
    </source>
</evidence>
<dbReference type="EMBL" id="JABJRC010000010">
    <property type="protein sequence ID" value="NOL45108.1"/>
    <property type="molecule type" value="Genomic_DNA"/>
</dbReference>
<reference evidence="2 5" key="2">
    <citation type="submission" date="2020-08" db="EMBL/GenBank/DDBJ databases">
        <title>Sequencing the genomes of 1000 actinobacteria strains.</title>
        <authorList>
            <person name="Klenk H.-P."/>
        </authorList>
    </citation>
    <scope>NUCLEOTIDE SEQUENCE [LARGE SCALE GENOMIC DNA]</scope>
    <source>
        <strain evidence="2 5">DSM 15626</strain>
    </source>
</reference>
<dbReference type="PANTHER" id="PTHR43510">
    <property type="entry name" value="AMINOTRANSFERASE FUNCTION, HYPOTHETICAL (EUROFUNG)"/>
    <property type="match status" value="1"/>
</dbReference>
<dbReference type="InterPro" id="IPR015424">
    <property type="entry name" value="PyrdxlP-dep_Trfase"/>
</dbReference>
<dbReference type="CDD" id="cd00609">
    <property type="entry name" value="AAT_like"/>
    <property type="match status" value="1"/>
</dbReference>